<dbReference type="InterPro" id="IPR007757">
    <property type="entry name" value="MT-A70-like"/>
</dbReference>
<name>A0ABS8BTH3_9RHOB</name>
<dbReference type="GO" id="GO:0032259">
    <property type="term" value="P:methylation"/>
    <property type="evidence" value="ECO:0007669"/>
    <property type="project" value="UniProtKB-KW"/>
</dbReference>
<evidence type="ECO:0000256" key="1">
    <source>
        <dbReference type="ARBA" id="ARBA00022603"/>
    </source>
</evidence>
<keyword evidence="6" id="KW-1185">Reference proteome</keyword>
<dbReference type="Proteomes" id="UP001138961">
    <property type="component" value="Unassembled WGS sequence"/>
</dbReference>
<protein>
    <submittedName>
        <fullName evidence="5">DNA methyltransferase</fullName>
    </submittedName>
</protein>
<dbReference type="GO" id="GO:0008168">
    <property type="term" value="F:methyltransferase activity"/>
    <property type="evidence" value="ECO:0007669"/>
    <property type="project" value="UniProtKB-KW"/>
</dbReference>
<dbReference type="PANTHER" id="PTHR12829">
    <property type="entry name" value="N6-ADENOSINE-METHYLTRANSFERASE"/>
    <property type="match status" value="1"/>
</dbReference>
<dbReference type="SUPFAM" id="SSF53335">
    <property type="entry name" value="S-adenosyl-L-methionine-dependent methyltransferases"/>
    <property type="match status" value="1"/>
</dbReference>
<sequence>MADPAWRFEVFSEKGEEKAPQAHYQCMSLDDIKALPVSAIAADDCLLWLWAINPMLPQALEVMAAWGFTFKTAGTWVKRTVHGRDAFGTGYIFRSSNEPILIGTRGSPKTTRATRSVVSTYDDGFHIGADWPGGSITIEGLARAHSQKPENAFIAAENLMPQARRVELFSRTDRPGWSSWGDEVGLIPLDDDIGGKA</sequence>
<accession>A0ABS8BTH3</accession>
<organism evidence="5 6">
    <name type="scientific">Loktanella gaetbuli</name>
    <dbReference type="NCBI Taxonomy" id="2881335"/>
    <lineage>
        <taxon>Bacteria</taxon>
        <taxon>Pseudomonadati</taxon>
        <taxon>Pseudomonadota</taxon>
        <taxon>Alphaproteobacteria</taxon>
        <taxon>Rhodobacterales</taxon>
        <taxon>Roseobacteraceae</taxon>
        <taxon>Loktanella</taxon>
    </lineage>
</organism>
<comment type="similarity">
    <text evidence="4">Belongs to the MT-A70-like family.</text>
</comment>
<evidence type="ECO:0000313" key="5">
    <source>
        <dbReference type="EMBL" id="MCB5199039.1"/>
    </source>
</evidence>
<dbReference type="RefSeq" id="WP_226747869.1">
    <property type="nucleotide sequence ID" value="NZ_JAJATZ010000003.1"/>
</dbReference>
<dbReference type="Pfam" id="PF05063">
    <property type="entry name" value="MT-A70"/>
    <property type="match status" value="1"/>
</dbReference>
<dbReference type="EMBL" id="JAJATZ010000003">
    <property type="protein sequence ID" value="MCB5199039.1"/>
    <property type="molecule type" value="Genomic_DNA"/>
</dbReference>
<keyword evidence="2" id="KW-0808">Transferase</keyword>
<evidence type="ECO:0000313" key="6">
    <source>
        <dbReference type="Proteomes" id="UP001138961"/>
    </source>
</evidence>
<keyword evidence="1 5" id="KW-0489">Methyltransferase</keyword>
<evidence type="ECO:0000256" key="4">
    <source>
        <dbReference type="PROSITE-ProRule" id="PRU00489"/>
    </source>
</evidence>
<proteinExistence type="inferred from homology"/>
<evidence type="ECO:0000256" key="2">
    <source>
        <dbReference type="ARBA" id="ARBA00022679"/>
    </source>
</evidence>
<gene>
    <name evidence="5" type="ORF">LGQ03_07285</name>
</gene>
<evidence type="ECO:0000256" key="3">
    <source>
        <dbReference type="ARBA" id="ARBA00022691"/>
    </source>
</evidence>
<dbReference type="InterPro" id="IPR029063">
    <property type="entry name" value="SAM-dependent_MTases_sf"/>
</dbReference>
<reference evidence="5" key="1">
    <citation type="submission" date="2021-10" db="EMBL/GenBank/DDBJ databases">
        <title>Loktanella gaetbuli sp. nov., isolated from a tidal flat.</title>
        <authorList>
            <person name="Park S."/>
            <person name="Yoon J.-H."/>
        </authorList>
    </citation>
    <scope>NUCLEOTIDE SEQUENCE</scope>
    <source>
        <strain evidence="5">TSTF-M6</strain>
    </source>
</reference>
<keyword evidence="3" id="KW-0949">S-adenosyl-L-methionine</keyword>
<comment type="caution">
    <text evidence="5">The sequence shown here is derived from an EMBL/GenBank/DDBJ whole genome shotgun (WGS) entry which is preliminary data.</text>
</comment>
<dbReference type="PANTHER" id="PTHR12829:SF7">
    <property type="entry name" value="N6-ADENOSINE-METHYLTRANSFERASE CATALYTIC SUBUNIT"/>
    <property type="match status" value="1"/>
</dbReference>
<dbReference type="PROSITE" id="PS51143">
    <property type="entry name" value="MT_A70"/>
    <property type="match status" value="1"/>
</dbReference>